<keyword evidence="2" id="KW-1185">Reference proteome</keyword>
<evidence type="ECO:0000313" key="1">
    <source>
        <dbReference type="EMBL" id="CRK96515.1"/>
    </source>
</evidence>
<sequence>MTTLFNLYEIGSVLTIISHPLGTAENSLCACHWILKGKVLRIMIIEILQFHPEAFVSLKTLLRISDFTFTPKQAF</sequence>
<proteinExistence type="predicted"/>
<dbReference type="AlphaFoldDB" id="A0A1J1I8G7"/>
<dbReference type="EMBL" id="CVRI01000044">
    <property type="protein sequence ID" value="CRK96515.1"/>
    <property type="molecule type" value="Genomic_DNA"/>
</dbReference>
<gene>
    <name evidence="1" type="ORF">CLUMA_CG010078</name>
</gene>
<accession>A0A1J1I8G7</accession>
<dbReference type="Proteomes" id="UP000183832">
    <property type="component" value="Unassembled WGS sequence"/>
</dbReference>
<protein>
    <submittedName>
        <fullName evidence="1">CLUMA_CG010078, isoform A</fullName>
    </submittedName>
</protein>
<name>A0A1J1I8G7_9DIPT</name>
<organism evidence="1 2">
    <name type="scientific">Clunio marinus</name>
    <dbReference type="NCBI Taxonomy" id="568069"/>
    <lineage>
        <taxon>Eukaryota</taxon>
        <taxon>Metazoa</taxon>
        <taxon>Ecdysozoa</taxon>
        <taxon>Arthropoda</taxon>
        <taxon>Hexapoda</taxon>
        <taxon>Insecta</taxon>
        <taxon>Pterygota</taxon>
        <taxon>Neoptera</taxon>
        <taxon>Endopterygota</taxon>
        <taxon>Diptera</taxon>
        <taxon>Nematocera</taxon>
        <taxon>Chironomoidea</taxon>
        <taxon>Chironomidae</taxon>
        <taxon>Clunio</taxon>
    </lineage>
</organism>
<reference evidence="1 2" key="1">
    <citation type="submission" date="2015-04" db="EMBL/GenBank/DDBJ databases">
        <authorList>
            <person name="Syromyatnikov M.Y."/>
            <person name="Popov V.N."/>
        </authorList>
    </citation>
    <scope>NUCLEOTIDE SEQUENCE [LARGE SCALE GENOMIC DNA]</scope>
</reference>
<evidence type="ECO:0000313" key="2">
    <source>
        <dbReference type="Proteomes" id="UP000183832"/>
    </source>
</evidence>